<name>A0A7W7RLY1_9ACTN</name>
<evidence type="ECO:0000313" key="2">
    <source>
        <dbReference type="EMBL" id="MBB4934412.1"/>
    </source>
</evidence>
<dbReference type="EMBL" id="JACHJT010000001">
    <property type="protein sequence ID" value="MBB4934412.1"/>
    <property type="molecule type" value="Genomic_DNA"/>
</dbReference>
<dbReference type="AlphaFoldDB" id="A0A7W7RLY1"/>
<dbReference type="Proteomes" id="UP000523007">
    <property type="component" value="Unassembled WGS sequence"/>
</dbReference>
<organism evidence="2 3">
    <name type="scientific">Lipingzhangella halophila</name>
    <dbReference type="NCBI Taxonomy" id="1783352"/>
    <lineage>
        <taxon>Bacteria</taxon>
        <taxon>Bacillati</taxon>
        <taxon>Actinomycetota</taxon>
        <taxon>Actinomycetes</taxon>
        <taxon>Streptosporangiales</taxon>
        <taxon>Nocardiopsidaceae</taxon>
        <taxon>Lipingzhangella</taxon>
    </lineage>
</organism>
<gene>
    <name evidence="2" type="ORF">F4561_005232</name>
</gene>
<reference evidence="2 3" key="1">
    <citation type="submission" date="2020-08" db="EMBL/GenBank/DDBJ databases">
        <title>Sequencing the genomes of 1000 actinobacteria strains.</title>
        <authorList>
            <person name="Klenk H.-P."/>
        </authorList>
    </citation>
    <scope>NUCLEOTIDE SEQUENCE [LARGE SCALE GENOMIC DNA]</scope>
    <source>
        <strain evidence="2 3">DSM 102030</strain>
    </source>
</reference>
<sequence>MVGRIGERVSVALLVFLVSSCSSETSEPSTPEDPPTASATESDDPAAEAITAYEHMWDVVVEASRDASPDHSDLDQYASGQAAALMRQGMEGVEEPLVGEPVHDIEVRSSDSSEVEIRDCMDASEWVEEGEPPSDDVDIRVDATISKDALNWLVTDTRIWEPGTC</sequence>
<proteinExistence type="predicted"/>
<comment type="caution">
    <text evidence="2">The sequence shown here is derived from an EMBL/GenBank/DDBJ whole genome shotgun (WGS) entry which is preliminary data.</text>
</comment>
<dbReference type="PROSITE" id="PS51257">
    <property type="entry name" value="PROKAR_LIPOPROTEIN"/>
    <property type="match status" value="1"/>
</dbReference>
<evidence type="ECO:0000256" key="1">
    <source>
        <dbReference type="SAM" id="MobiDB-lite"/>
    </source>
</evidence>
<dbReference type="RefSeq" id="WP_184582454.1">
    <property type="nucleotide sequence ID" value="NZ_JACHJT010000001.1"/>
</dbReference>
<protein>
    <submittedName>
        <fullName evidence="2">Uncharacterized protein</fullName>
    </submittedName>
</protein>
<accession>A0A7W7RLY1</accession>
<evidence type="ECO:0000313" key="3">
    <source>
        <dbReference type="Proteomes" id="UP000523007"/>
    </source>
</evidence>
<keyword evidence="3" id="KW-1185">Reference proteome</keyword>
<feature type="region of interest" description="Disordered" evidence="1">
    <location>
        <begin position="22"/>
        <end position="45"/>
    </location>
</feature>
<feature type="compositionally biased region" description="Low complexity" evidence="1">
    <location>
        <begin position="22"/>
        <end position="40"/>
    </location>
</feature>